<organism evidence="1 2">
    <name type="scientific">Riccia sorocarpa</name>
    <dbReference type="NCBI Taxonomy" id="122646"/>
    <lineage>
        <taxon>Eukaryota</taxon>
        <taxon>Viridiplantae</taxon>
        <taxon>Streptophyta</taxon>
        <taxon>Embryophyta</taxon>
        <taxon>Marchantiophyta</taxon>
        <taxon>Marchantiopsida</taxon>
        <taxon>Marchantiidae</taxon>
        <taxon>Marchantiales</taxon>
        <taxon>Ricciaceae</taxon>
        <taxon>Riccia</taxon>
    </lineage>
</organism>
<dbReference type="Proteomes" id="UP001633002">
    <property type="component" value="Unassembled WGS sequence"/>
</dbReference>
<comment type="caution">
    <text evidence="1">The sequence shown here is derived from an EMBL/GenBank/DDBJ whole genome shotgun (WGS) entry which is preliminary data.</text>
</comment>
<evidence type="ECO:0000313" key="2">
    <source>
        <dbReference type="Proteomes" id="UP001633002"/>
    </source>
</evidence>
<keyword evidence="2" id="KW-1185">Reference proteome</keyword>
<proteinExistence type="predicted"/>
<reference evidence="1 2" key="1">
    <citation type="submission" date="2024-09" db="EMBL/GenBank/DDBJ databases">
        <title>Chromosome-scale assembly of Riccia sorocarpa.</title>
        <authorList>
            <person name="Paukszto L."/>
        </authorList>
    </citation>
    <scope>NUCLEOTIDE SEQUENCE [LARGE SCALE GENOMIC DNA]</scope>
    <source>
        <strain evidence="1">LP-2024</strain>
        <tissue evidence="1">Aerial parts of the thallus</tissue>
    </source>
</reference>
<dbReference type="EMBL" id="JBJQOH010000006">
    <property type="protein sequence ID" value="KAL3685166.1"/>
    <property type="molecule type" value="Genomic_DNA"/>
</dbReference>
<gene>
    <name evidence="1" type="ORF">R1sor_003188</name>
</gene>
<evidence type="ECO:0000313" key="1">
    <source>
        <dbReference type="EMBL" id="KAL3685166.1"/>
    </source>
</evidence>
<protein>
    <submittedName>
        <fullName evidence="1">Uncharacterized protein</fullName>
    </submittedName>
</protein>
<sequence length="149" mass="17010">MDRELETIVHRVRIEEVSAVGKVADYYCLSPFLVHRSLYFRIGENQPVPPFFLAATLNRAKRVNKQVVDETTDEECTLPEELQKPSPLPTVPTVLEKKIDQILADLTTEWKQQAMRVVFGLINTSGATEEGVAPISHYGTRNYKRKPRK</sequence>
<dbReference type="AlphaFoldDB" id="A0ABD3H512"/>
<accession>A0ABD3H512</accession>
<name>A0ABD3H512_9MARC</name>